<protein>
    <recommendedName>
        <fullName evidence="5">Secreted protein</fullName>
    </recommendedName>
</protein>
<proteinExistence type="predicted"/>
<feature type="chain" id="PRO_5036043296" description="Secreted protein" evidence="1">
    <location>
        <begin position="18"/>
        <end position="115"/>
    </location>
</feature>
<gene>
    <name evidence="2" type="ORF">BRADI_3g29146v3</name>
</gene>
<evidence type="ECO:0000313" key="3">
    <source>
        <dbReference type="EnsemblPlants" id="PNT67574"/>
    </source>
</evidence>
<evidence type="ECO:0000256" key="1">
    <source>
        <dbReference type="SAM" id="SignalP"/>
    </source>
</evidence>
<evidence type="ECO:0000313" key="2">
    <source>
        <dbReference type="EMBL" id="PNT67574.1"/>
    </source>
</evidence>
<dbReference type="AlphaFoldDB" id="A0A2K2CZX4"/>
<organism evidence="2">
    <name type="scientific">Brachypodium distachyon</name>
    <name type="common">Purple false brome</name>
    <name type="synonym">Trachynia distachya</name>
    <dbReference type="NCBI Taxonomy" id="15368"/>
    <lineage>
        <taxon>Eukaryota</taxon>
        <taxon>Viridiplantae</taxon>
        <taxon>Streptophyta</taxon>
        <taxon>Embryophyta</taxon>
        <taxon>Tracheophyta</taxon>
        <taxon>Spermatophyta</taxon>
        <taxon>Magnoliopsida</taxon>
        <taxon>Liliopsida</taxon>
        <taxon>Poales</taxon>
        <taxon>Poaceae</taxon>
        <taxon>BOP clade</taxon>
        <taxon>Pooideae</taxon>
        <taxon>Stipodae</taxon>
        <taxon>Brachypodieae</taxon>
        <taxon>Brachypodium</taxon>
    </lineage>
</organism>
<reference evidence="2" key="2">
    <citation type="submission" date="2017-06" db="EMBL/GenBank/DDBJ databases">
        <title>WGS assembly of Brachypodium distachyon.</title>
        <authorList>
            <consortium name="The International Brachypodium Initiative"/>
            <person name="Lucas S."/>
            <person name="Harmon-Smith M."/>
            <person name="Lail K."/>
            <person name="Tice H."/>
            <person name="Grimwood J."/>
            <person name="Bruce D."/>
            <person name="Barry K."/>
            <person name="Shu S."/>
            <person name="Lindquist E."/>
            <person name="Wang M."/>
            <person name="Pitluck S."/>
            <person name="Vogel J.P."/>
            <person name="Garvin D.F."/>
            <person name="Mockler T.C."/>
            <person name="Schmutz J."/>
            <person name="Rokhsar D."/>
            <person name="Bevan M.W."/>
        </authorList>
    </citation>
    <scope>NUCLEOTIDE SEQUENCE</scope>
    <source>
        <strain evidence="2">Bd21</strain>
    </source>
</reference>
<reference evidence="2 3" key="1">
    <citation type="journal article" date="2010" name="Nature">
        <title>Genome sequencing and analysis of the model grass Brachypodium distachyon.</title>
        <authorList>
            <consortium name="International Brachypodium Initiative"/>
        </authorList>
    </citation>
    <scope>NUCLEOTIDE SEQUENCE [LARGE SCALE GENOMIC DNA]</scope>
    <source>
        <strain evidence="2 3">Bd21</strain>
    </source>
</reference>
<feature type="signal peptide" evidence="1">
    <location>
        <begin position="1"/>
        <end position="17"/>
    </location>
</feature>
<evidence type="ECO:0008006" key="5">
    <source>
        <dbReference type="Google" id="ProtNLM"/>
    </source>
</evidence>
<dbReference type="InParanoid" id="A0A2K2CZX4"/>
<keyword evidence="4" id="KW-1185">Reference proteome</keyword>
<dbReference type="Gramene" id="PNT67574">
    <property type="protein sequence ID" value="PNT67574"/>
    <property type="gene ID" value="BRADI_3g29146v3"/>
</dbReference>
<name>A0A2K2CZX4_BRADI</name>
<sequence>MSLLPLPLYCCSTTAAAQPTAAPIYCCSSTPPDSGLLFLCKLLQSREATTMTVPAAHLCPCPPAKSRTTLAASSSPKFATSFFPSPTPCCPISWVNPLLPAACCCCLCVLNLSTS</sequence>
<reference evidence="3" key="3">
    <citation type="submission" date="2018-08" db="UniProtKB">
        <authorList>
            <consortium name="EnsemblPlants"/>
        </authorList>
    </citation>
    <scope>IDENTIFICATION</scope>
    <source>
        <strain evidence="3">cv. Bd21</strain>
    </source>
</reference>
<accession>A0A2K2CZX4</accession>
<dbReference type="Proteomes" id="UP000008810">
    <property type="component" value="Chromosome 3"/>
</dbReference>
<dbReference type="EMBL" id="CM000882">
    <property type="protein sequence ID" value="PNT67574.1"/>
    <property type="molecule type" value="Genomic_DNA"/>
</dbReference>
<evidence type="ECO:0000313" key="4">
    <source>
        <dbReference type="Proteomes" id="UP000008810"/>
    </source>
</evidence>
<dbReference type="EnsemblPlants" id="PNT67574">
    <property type="protein sequence ID" value="PNT67574"/>
    <property type="gene ID" value="BRADI_3g29146v3"/>
</dbReference>
<keyword evidence="1" id="KW-0732">Signal</keyword>